<name>A0AA97A161_9EURY</name>
<dbReference type="RefSeq" id="WP_316557952.1">
    <property type="nucleotide sequence ID" value="NZ_CP131059.1"/>
</dbReference>
<accession>A0AA97A161</accession>
<evidence type="ECO:0000313" key="2">
    <source>
        <dbReference type="Proteomes" id="UP001302978"/>
    </source>
</evidence>
<organism evidence="1 2">
    <name type="scientific">Methanimicrococcus hongohii</name>
    <dbReference type="NCBI Taxonomy" id="3028295"/>
    <lineage>
        <taxon>Archaea</taxon>
        <taxon>Methanobacteriati</taxon>
        <taxon>Methanobacteriota</taxon>
        <taxon>Stenosarchaea group</taxon>
        <taxon>Methanomicrobia</taxon>
        <taxon>Methanosarcinales</taxon>
        <taxon>Methanosarcinaceae</taxon>
        <taxon>Methanimicrococcus</taxon>
    </lineage>
</organism>
<evidence type="ECO:0000313" key="1">
    <source>
        <dbReference type="EMBL" id="WNY22973.1"/>
    </source>
</evidence>
<keyword evidence="2" id="KW-1185">Reference proteome</keyword>
<dbReference type="AlphaFoldDB" id="A0AA97A161"/>
<reference evidence="1 2" key="1">
    <citation type="submission" date="2023-07" db="EMBL/GenBank/DDBJ databases">
        <title>Closed genoem sequence of Methanomicrococcus sp. Hf6.</title>
        <authorList>
            <person name="Poehlein A."/>
            <person name="Protasov E."/>
            <person name="Platt K."/>
            <person name="Reeh H."/>
            <person name="Daniel R."/>
            <person name="Brune A."/>
        </authorList>
    </citation>
    <scope>NUCLEOTIDE SEQUENCE [LARGE SCALE GENOMIC DNA]</scope>
    <source>
        <strain evidence="1 2">Hf6</strain>
    </source>
</reference>
<proteinExistence type="predicted"/>
<dbReference type="KEGG" id="mehf:MmiHf6_02670"/>
<sequence length="229" mass="25503">MNYSKILLAALAVMLIFAVAPLASAGDGSEEDPYLILYVGNTGWDMIPLNGGATGIDEVNGIHYIIEYIDGYGAYNYTPTPPYEPWYEPSEDYLYLAEEDLFQYFDVMFIDMVNVPYDLDLNDSEQKDVYDVFVNAFTNAAAGNYTKIITLRTAPVNGNSVMPLSFDFIDTTAYTVNNSIPYVNNEPGARAFVSNFGPMATTHSDNWTTASVQDCENTIIWLDAYLALR</sequence>
<dbReference type="EMBL" id="CP131059">
    <property type="protein sequence ID" value="WNY22973.1"/>
    <property type="molecule type" value="Genomic_DNA"/>
</dbReference>
<protein>
    <submittedName>
        <fullName evidence="1">Uncharacterized protein</fullName>
    </submittedName>
</protein>
<dbReference type="GeneID" id="85194718"/>
<dbReference type="Proteomes" id="UP001302978">
    <property type="component" value="Chromosome"/>
</dbReference>
<gene>
    <name evidence="1" type="ORF">MmiHf6_02670</name>
</gene>